<gene>
    <name evidence="1" type="ordered locus">HRM2_49440</name>
</gene>
<dbReference type="STRING" id="177437.HRM2_49440"/>
<keyword evidence="2" id="KW-1185">Reference proteome</keyword>
<name>C0QIP8_DESAH</name>
<sequence>MGLLSSSVSVARYRVEGEIEESLVETIKEGLKKNAVSEIEDEYAEIAVGWTPFESPFDPDFEKFSFTFGTYFVFTLRIDKKSVPSKIVQKQVAMEVTKRLKESGREFLSKNEKTDIKDMITEKLMRQMPSIPNMYDLLWIPEDHSLLFFTTQKAANEELETLFKTSFKLKLIRLFPFTMAEGDKDFSDHDRDKIANIVPVKYSR</sequence>
<dbReference type="Pfam" id="PF04381">
    <property type="entry name" value="RdgC"/>
    <property type="match status" value="1"/>
</dbReference>
<organism evidence="1 2">
    <name type="scientific">Desulforapulum autotrophicum (strain ATCC 43914 / DSM 3382 / VKM B-1955 / HRM2)</name>
    <name type="common">Desulfobacterium autotrophicum</name>
    <dbReference type="NCBI Taxonomy" id="177437"/>
    <lineage>
        <taxon>Bacteria</taxon>
        <taxon>Pseudomonadati</taxon>
        <taxon>Thermodesulfobacteriota</taxon>
        <taxon>Desulfobacteria</taxon>
        <taxon>Desulfobacterales</taxon>
        <taxon>Desulfobacteraceae</taxon>
        <taxon>Desulforapulum</taxon>
    </lineage>
</organism>
<dbReference type="OrthoDB" id="9793997at2"/>
<dbReference type="InterPro" id="IPR007476">
    <property type="entry name" value="RdgC"/>
</dbReference>
<dbReference type="EMBL" id="CP001087">
    <property type="protein sequence ID" value="ACN17992.1"/>
    <property type="molecule type" value="Genomic_DNA"/>
</dbReference>
<dbReference type="RefSeq" id="WP_015906699.1">
    <property type="nucleotide sequence ID" value="NC_012108.1"/>
</dbReference>
<evidence type="ECO:0000313" key="1">
    <source>
        <dbReference type="EMBL" id="ACN17992.1"/>
    </source>
</evidence>
<reference evidence="1 2" key="1">
    <citation type="journal article" date="2009" name="Environ. Microbiol.">
        <title>Genome sequence of Desulfobacterium autotrophicum HRM2, a marine sulfate reducer oxidizing organic carbon completely to carbon dioxide.</title>
        <authorList>
            <person name="Strittmatter A.W."/>
            <person name="Liesegang H."/>
            <person name="Rabus R."/>
            <person name="Decker I."/>
            <person name="Amann J."/>
            <person name="Andres S."/>
            <person name="Henne A."/>
            <person name="Fricke W.F."/>
            <person name="Martinez-Arias R."/>
            <person name="Bartels D."/>
            <person name="Goesmann A."/>
            <person name="Krause L."/>
            <person name="Puehler A."/>
            <person name="Klenk H.P."/>
            <person name="Richter M."/>
            <person name="Schuler M."/>
            <person name="Gloeckner F.O."/>
            <person name="Meyerdierks A."/>
            <person name="Gottschalk G."/>
            <person name="Amann R."/>
        </authorList>
    </citation>
    <scope>NUCLEOTIDE SEQUENCE [LARGE SCALE GENOMIC DNA]</scope>
    <source>
        <strain evidence="2">ATCC 43914 / DSM 3382 / HRM2</strain>
    </source>
</reference>
<dbReference type="KEGG" id="dat:HRM2_49440"/>
<evidence type="ECO:0000313" key="2">
    <source>
        <dbReference type="Proteomes" id="UP000000442"/>
    </source>
</evidence>
<dbReference type="Proteomes" id="UP000000442">
    <property type="component" value="Chromosome"/>
</dbReference>
<proteinExistence type="predicted"/>
<dbReference type="AlphaFoldDB" id="C0QIP8"/>
<protein>
    <submittedName>
        <fullName evidence="1">Uncharacterized protein</fullName>
    </submittedName>
</protein>
<dbReference type="HOGENOM" id="CLU_114462_0_0_7"/>
<dbReference type="GO" id="GO:0006310">
    <property type="term" value="P:DNA recombination"/>
    <property type="evidence" value="ECO:0007669"/>
    <property type="project" value="InterPro"/>
</dbReference>
<accession>C0QIP8</accession>
<dbReference type="eggNOG" id="COG2974">
    <property type="taxonomic scope" value="Bacteria"/>
</dbReference>